<dbReference type="EMBL" id="WBKA01000005">
    <property type="protein sequence ID" value="KAB1631692.1"/>
    <property type="molecule type" value="Genomic_DNA"/>
</dbReference>
<dbReference type="InterPro" id="IPR036761">
    <property type="entry name" value="TTHA0802/YceI-like_sf"/>
</dbReference>
<gene>
    <name evidence="3" type="ORF">F8O02_07040</name>
</gene>
<name>A0A7C8BMS6_9MICO</name>
<evidence type="ECO:0000313" key="4">
    <source>
        <dbReference type="Proteomes" id="UP000481339"/>
    </source>
</evidence>
<dbReference type="SMART" id="SM00867">
    <property type="entry name" value="YceI"/>
    <property type="match status" value="1"/>
</dbReference>
<dbReference type="PANTHER" id="PTHR34406:SF1">
    <property type="entry name" value="PROTEIN YCEI"/>
    <property type="match status" value="1"/>
</dbReference>
<comment type="similarity">
    <text evidence="1">Belongs to the UPF0312 family.</text>
</comment>
<feature type="domain" description="Lipid/polyisoprenoid-binding YceI-like" evidence="2">
    <location>
        <begin position="12"/>
        <end position="178"/>
    </location>
</feature>
<dbReference type="OrthoDB" id="9811006at2"/>
<protein>
    <submittedName>
        <fullName evidence="3">YceI family protein</fullName>
    </submittedName>
</protein>
<dbReference type="InterPro" id="IPR007372">
    <property type="entry name" value="Lipid/polyisoprenoid-bd_YceI"/>
</dbReference>
<sequence>MTAPVPGFVAGTWQLDPAHSTVSFSVRHLVTKFRGRFVDVSATLTTADRVEDSAVEAQVRTASISTGNPDRDAHLRTPDFFDSEQHPEIAFVSTGVSGSGDEYQVTGDLTIRGVTRSVTLDTEIGGIATSPYGQTVLGVEAETRIRREDFGLEWNAALETGGVLLGSDVRIRIEAEFILQAA</sequence>
<dbReference type="RefSeq" id="WP_158036545.1">
    <property type="nucleotide sequence ID" value="NZ_BAAAZV010000011.1"/>
</dbReference>
<evidence type="ECO:0000256" key="1">
    <source>
        <dbReference type="ARBA" id="ARBA00008812"/>
    </source>
</evidence>
<reference evidence="3 4" key="1">
    <citation type="submission" date="2019-09" db="EMBL/GenBank/DDBJ databases">
        <title>Phylogeny of genus Pseudoclavibacter and closely related genus.</title>
        <authorList>
            <person name="Li Y."/>
        </authorList>
    </citation>
    <scope>NUCLEOTIDE SEQUENCE [LARGE SCALE GENOMIC DNA]</scope>
    <source>
        <strain evidence="3 4">JCM 16921</strain>
    </source>
</reference>
<dbReference type="Pfam" id="PF04264">
    <property type="entry name" value="YceI"/>
    <property type="match status" value="1"/>
</dbReference>
<proteinExistence type="inferred from homology"/>
<accession>A0A7C8BMS6</accession>
<dbReference type="Proteomes" id="UP000481339">
    <property type="component" value="Unassembled WGS sequence"/>
</dbReference>
<keyword evidence="4" id="KW-1185">Reference proteome</keyword>
<dbReference type="AlphaFoldDB" id="A0A7C8BMS6"/>
<evidence type="ECO:0000259" key="2">
    <source>
        <dbReference type="SMART" id="SM00867"/>
    </source>
</evidence>
<evidence type="ECO:0000313" key="3">
    <source>
        <dbReference type="EMBL" id="KAB1631692.1"/>
    </source>
</evidence>
<dbReference type="PANTHER" id="PTHR34406">
    <property type="entry name" value="PROTEIN YCEI"/>
    <property type="match status" value="1"/>
</dbReference>
<dbReference type="Gene3D" id="2.40.128.110">
    <property type="entry name" value="Lipid/polyisoprenoid-binding, YceI-like"/>
    <property type="match status" value="1"/>
</dbReference>
<dbReference type="SUPFAM" id="SSF101874">
    <property type="entry name" value="YceI-like"/>
    <property type="match status" value="1"/>
</dbReference>
<comment type="caution">
    <text evidence="3">The sequence shown here is derived from an EMBL/GenBank/DDBJ whole genome shotgun (WGS) entry which is preliminary data.</text>
</comment>
<organism evidence="3 4">
    <name type="scientific">Pseudoclavibacter caeni</name>
    <dbReference type="NCBI Taxonomy" id="908846"/>
    <lineage>
        <taxon>Bacteria</taxon>
        <taxon>Bacillati</taxon>
        <taxon>Actinomycetota</taxon>
        <taxon>Actinomycetes</taxon>
        <taxon>Micrococcales</taxon>
        <taxon>Microbacteriaceae</taxon>
        <taxon>Pseudoclavibacter</taxon>
    </lineage>
</organism>